<dbReference type="InterPro" id="IPR050097">
    <property type="entry name" value="Ferredoxin-NADP_redctase_2"/>
</dbReference>
<sequence length="527" mass="55264">MIVGMSDDMTFDVVVVGGGVAGLSGAMALGRSRRSVLVIDAGEPRNAPADHAHNYLGREGIPPLELLEIGRAEVAAYGVEVLADRVVGLSGEAGSFLVTTEGGRRVSARRILVAGGVTDELPDVPGLAERWGKDVLHCPYCHGWEVRDQRIAVLGTTPMAGHQGLLFSQLSDDVTLVVFDGVELPVEELEKMAAIGVTIVHGTPQEVVTDGGGALVGLRLADGSVLERDAIVVASQPHVSADYLGPLGIEPAPFEMNGVAYGSVVPVEPTGATSVPGIFAAGNATDISMILIASAAHGVRVGAWINAELANEEAAAAVAERRGSLFERPAWEERYSGNKVWSGRVNVQLAAEAADLPPGRALDIGCGEGGDALWLAERGWQVTASDFAEAALARVTEHAAEAGVGDRVETRLLDVRTFEPDGETWDLVTAHFVHLPDGGMVDVVRRLASAVAPGGTLLVVGHAPSDVHSGLRHGHDSFMHTADQLLPALGEEWQVEVCESRPRTQAHPETGEEIAIADAVLRARLEG</sequence>
<reference evidence="5" key="1">
    <citation type="submission" date="2020-05" db="EMBL/GenBank/DDBJ databases">
        <authorList>
            <person name="Chiriac C."/>
            <person name="Salcher M."/>
            <person name="Ghai R."/>
            <person name="Kavagutti S V."/>
        </authorList>
    </citation>
    <scope>NUCLEOTIDE SEQUENCE</scope>
</reference>
<dbReference type="Pfam" id="PF13649">
    <property type="entry name" value="Methyltransf_25"/>
    <property type="match status" value="1"/>
</dbReference>
<dbReference type="Pfam" id="PF07992">
    <property type="entry name" value="Pyr_redox_2"/>
    <property type="match status" value="1"/>
</dbReference>
<dbReference type="Gene3D" id="3.40.50.150">
    <property type="entry name" value="Vaccinia Virus protein VP39"/>
    <property type="match status" value="1"/>
</dbReference>
<proteinExistence type="predicted"/>
<dbReference type="Gene3D" id="3.50.50.60">
    <property type="entry name" value="FAD/NAD(P)-binding domain"/>
    <property type="match status" value="2"/>
</dbReference>
<dbReference type="InterPro" id="IPR023753">
    <property type="entry name" value="FAD/NAD-binding_dom"/>
</dbReference>
<dbReference type="PRINTS" id="PR00368">
    <property type="entry name" value="FADPNR"/>
</dbReference>
<dbReference type="InterPro" id="IPR041698">
    <property type="entry name" value="Methyltransf_25"/>
</dbReference>
<dbReference type="SUPFAM" id="SSF51905">
    <property type="entry name" value="FAD/NAD(P)-binding domain"/>
    <property type="match status" value="1"/>
</dbReference>
<dbReference type="AlphaFoldDB" id="A0A6J7HPN8"/>
<feature type="domain" description="FAD/NAD(P)-binding" evidence="3">
    <location>
        <begin position="11"/>
        <end position="289"/>
    </location>
</feature>
<protein>
    <submittedName>
        <fullName evidence="5">Unannotated protein</fullName>
    </submittedName>
</protein>
<evidence type="ECO:0000313" key="5">
    <source>
        <dbReference type="EMBL" id="CAB4921358.1"/>
    </source>
</evidence>
<organism evidence="5">
    <name type="scientific">freshwater metagenome</name>
    <dbReference type="NCBI Taxonomy" id="449393"/>
    <lineage>
        <taxon>unclassified sequences</taxon>
        <taxon>metagenomes</taxon>
        <taxon>ecological metagenomes</taxon>
    </lineage>
</organism>
<evidence type="ECO:0000259" key="4">
    <source>
        <dbReference type="Pfam" id="PF13649"/>
    </source>
</evidence>
<accession>A0A6J7HPN8</accession>
<gene>
    <name evidence="5" type="ORF">UFOPK3662_00632</name>
</gene>
<evidence type="ECO:0000256" key="1">
    <source>
        <dbReference type="ARBA" id="ARBA00022630"/>
    </source>
</evidence>
<dbReference type="PRINTS" id="PR00469">
    <property type="entry name" value="PNDRDTASEII"/>
</dbReference>
<dbReference type="InterPro" id="IPR036188">
    <property type="entry name" value="FAD/NAD-bd_sf"/>
</dbReference>
<dbReference type="GO" id="GO:0016491">
    <property type="term" value="F:oxidoreductase activity"/>
    <property type="evidence" value="ECO:0007669"/>
    <property type="project" value="UniProtKB-KW"/>
</dbReference>
<dbReference type="PANTHER" id="PTHR48105">
    <property type="entry name" value="THIOREDOXIN REDUCTASE 1-RELATED-RELATED"/>
    <property type="match status" value="1"/>
</dbReference>
<feature type="domain" description="Methyltransferase" evidence="4">
    <location>
        <begin position="362"/>
        <end position="455"/>
    </location>
</feature>
<keyword evidence="2" id="KW-0560">Oxidoreductase</keyword>
<dbReference type="InterPro" id="IPR029063">
    <property type="entry name" value="SAM-dependent_MTases_sf"/>
</dbReference>
<dbReference type="SUPFAM" id="SSF53335">
    <property type="entry name" value="S-adenosyl-L-methionine-dependent methyltransferases"/>
    <property type="match status" value="1"/>
</dbReference>
<dbReference type="CDD" id="cd02440">
    <property type="entry name" value="AdoMet_MTases"/>
    <property type="match status" value="1"/>
</dbReference>
<dbReference type="EMBL" id="CAFBMW010000004">
    <property type="protein sequence ID" value="CAB4921358.1"/>
    <property type="molecule type" value="Genomic_DNA"/>
</dbReference>
<name>A0A6J7HPN8_9ZZZZ</name>
<keyword evidence="1" id="KW-0285">Flavoprotein</keyword>
<evidence type="ECO:0000259" key="3">
    <source>
        <dbReference type="Pfam" id="PF07992"/>
    </source>
</evidence>
<evidence type="ECO:0000256" key="2">
    <source>
        <dbReference type="ARBA" id="ARBA00023002"/>
    </source>
</evidence>